<dbReference type="RefSeq" id="WP_119762286.1">
    <property type="nucleotide sequence ID" value="NZ_QYUJ01000014.1"/>
</dbReference>
<evidence type="ECO:0000259" key="1">
    <source>
        <dbReference type="Pfam" id="PF00535"/>
    </source>
</evidence>
<dbReference type="Gene3D" id="3.90.550.10">
    <property type="entry name" value="Spore Coat Polysaccharide Biosynthesis Protein SpsA, Chain A"/>
    <property type="match status" value="1"/>
</dbReference>
<sequence length="361" mass="39630">MKLERAYLGLAFAFFALKGATLLGNALTFPRLKREAPPIPADLKVSILVPARDEAHNLPRTLPGVLNQPVTEVLLLDDGSQDGTPEVARRLGAQVLSGQLLPPGWMGKSWACQQLAQAASGDILIFTDADVRWQEGAAQAVVHELWARQADLLTVLPRPEDLTLGARFLTPLVDNVVQTFLPYPLLQTRWPLATTANGAVMAFRREAYWSLGGHATVKMEMLEDTVFARHLKAGGHCVTQASGQTLIGVRMYRSYPESIQGFSKNAVGVHLNSRPLMVGLAVWQFAAYTLPWLLPARTPAWQALRAMTLLERTLVNLVTGRHAPADLLEGLLGPITPLLALPGYRRALKPHVTWKGRDYPQ</sequence>
<organism evidence="2 3">
    <name type="scientific">Deinococcus cavernae</name>
    <dbReference type="NCBI Taxonomy" id="2320857"/>
    <lineage>
        <taxon>Bacteria</taxon>
        <taxon>Thermotogati</taxon>
        <taxon>Deinococcota</taxon>
        <taxon>Deinococci</taxon>
        <taxon>Deinococcales</taxon>
        <taxon>Deinococcaceae</taxon>
        <taxon>Deinococcus</taxon>
    </lineage>
</organism>
<feature type="domain" description="Glycosyltransferase 2-like" evidence="1">
    <location>
        <begin position="46"/>
        <end position="210"/>
    </location>
</feature>
<keyword evidence="2" id="KW-0808">Transferase</keyword>
<dbReference type="GO" id="GO:0016740">
    <property type="term" value="F:transferase activity"/>
    <property type="evidence" value="ECO:0007669"/>
    <property type="project" value="UniProtKB-KW"/>
</dbReference>
<dbReference type="InterPro" id="IPR029044">
    <property type="entry name" value="Nucleotide-diphossugar_trans"/>
</dbReference>
<dbReference type="Pfam" id="PF00535">
    <property type="entry name" value="Glycos_transf_2"/>
    <property type="match status" value="1"/>
</dbReference>
<evidence type="ECO:0000313" key="2">
    <source>
        <dbReference type="EMBL" id="RJF71274.1"/>
    </source>
</evidence>
<proteinExistence type="predicted"/>
<dbReference type="SUPFAM" id="SSF53448">
    <property type="entry name" value="Nucleotide-diphospho-sugar transferases"/>
    <property type="match status" value="1"/>
</dbReference>
<dbReference type="PANTHER" id="PTHR43646:SF3">
    <property type="entry name" value="SLR1566 PROTEIN"/>
    <property type="match status" value="1"/>
</dbReference>
<dbReference type="OrthoDB" id="9800276at2"/>
<name>A0A418V588_9DEIO</name>
<protein>
    <submittedName>
        <fullName evidence="2">Glycosyltransferase</fullName>
    </submittedName>
</protein>
<dbReference type="EMBL" id="QYUJ01000014">
    <property type="protein sequence ID" value="RJF71274.1"/>
    <property type="molecule type" value="Genomic_DNA"/>
</dbReference>
<evidence type="ECO:0000313" key="3">
    <source>
        <dbReference type="Proteomes" id="UP000286287"/>
    </source>
</evidence>
<gene>
    <name evidence="2" type="ORF">D3875_06505</name>
</gene>
<dbReference type="PANTHER" id="PTHR43646">
    <property type="entry name" value="GLYCOSYLTRANSFERASE"/>
    <property type="match status" value="1"/>
</dbReference>
<accession>A0A418V588</accession>
<dbReference type="InterPro" id="IPR001173">
    <property type="entry name" value="Glyco_trans_2-like"/>
</dbReference>
<comment type="caution">
    <text evidence="2">The sequence shown here is derived from an EMBL/GenBank/DDBJ whole genome shotgun (WGS) entry which is preliminary data.</text>
</comment>
<dbReference type="AlphaFoldDB" id="A0A418V588"/>
<reference evidence="2 3" key="1">
    <citation type="submission" date="2018-09" db="EMBL/GenBank/DDBJ databases">
        <authorList>
            <person name="Zhu H."/>
        </authorList>
    </citation>
    <scope>NUCLEOTIDE SEQUENCE [LARGE SCALE GENOMIC DNA]</scope>
    <source>
        <strain evidence="2 3">K2S05-167</strain>
    </source>
</reference>
<keyword evidence="3" id="KW-1185">Reference proteome</keyword>
<dbReference type="Proteomes" id="UP000286287">
    <property type="component" value="Unassembled WGS sequence"/>
</dbReference>